<evidence type="ECO:0000313" key="2">
    <source>
        <dbReference type="EMBL" id="PUU81511.1"/>
    </source>
</evidence>
<gene>
    <name evidence="2" type="ORF">B9Z19DRAFT_1077123</name>
</gene>
<protein>
    <submittedName>
        <fullName evidence="2">Uncharacterized protein</fullName>
    </submittedName>
</protein>
<dbReference type="Proteomes" id="UP000244722">
    <property type="component" value="Unassembled WGS sequence"/>
</dbReference>
<name>A0A2T7A1B0_TUBBO</name>
<accession>A0A2T7A1B0</accession>
<keyword evidence="3" id="KW-1185">Reference proteome</keyword>
<dbReference type="EMBL" id="NESQ01000044">
    <property type="protein sequence ID" value="PUU81511.1"/>
    <property type="molecule type" value="Genomic_DNA"/>
</dbReference>
<feature type="compositionally biased region" description="Basic residues" evidence="1">
    <location>
        <begin position="109"/>
        <end position="122"/>
    </location>
</feature>
<dbReference type="AlphaFoldDB" id="A0A2T7A1B0"/>
<organism evidence="2 3">
    <name type="scientific">Tuber borchii</name>
    <name type="common">White truffle</name>
    <dbReference type="NCBI Taxonomy" id="42251"/>
    <lineage>
        <taxon>Eukaryota</taxon>
        <taxon>Fungi</taxon>
        <taxon>Dikarya</taxon>
        <taxon>Ascomycota</taxon>
        <taxon>Pezizomycotina</taxon>
        <taxon>Pezizomycetes</taxon>
        <taxon>Pezizales</taxon>
        <taxon>Tuberaceae</taxon>
        <taxon>Tuber</taxon>
    </lineage>
</organism>
<reference evidence="2 3" key="1">
    <citation type="submission" date="2017-04" db="EMBL/GenBank/DDBJ databases">
        <title>Draft genome sequence of Tuber borchii Vittad., a whitish edible truffle.</title>
        <authorList>
            <consortium name="DOE Joint Genome Institute"/>
            <person name="Murat C."/>
            <person name="Kuo A."/>
            <person name="Barry K.W."/>
            <person name="Clum A."/>
            <person name="Dockter R.B."/>
            <person name="Fauchery L."/>
            <person name="Iotti M."/>
            <person name="Kohler A."/>
            <person name="Labutti K."/>
            <person name="Lindquist E.A."/>
            <person name="Lipzen A."/>
            <person name="Ohm R.A."/>
            <person name="Wang M."/>
            <person name="Grigoriev I.V."/>
            <person name="Zambonelli A."/>
            <person name="Martin F.M."/>
        </authorList>
    </citation>
    <scope>NUCLEOTIDE SEQUENCE [LARGE SCALE GENOMIC DNA]</scope>
    <source>
        <strain evidence="2 3">Tbo3840</strain>
    </source>
</reference>
<feature type="region of interest" description="Disordered" evidence="1">
    <location>
        <begin position="108"/>
        <end position="133"/>
    </location>
</feature>
<sequence length="171" mass="19153">MRMSSSFLFSFQAAEADTGIPVAQVPFSTRPAIKTVRCITHRMFFADIIRQTIMLEYRYSANQRANEQHNSEQHRTNSTSLPLFLYRYPMKKQDPTCANVTNPICPPASKKKISPGSRAHKVKHEESAPESTIGTFKPLFLTSRPAAQPNITPPNHQSGKVISQRPTIAAL</sequence>
<evidence type="ECO:0000313" key="3">
    <source>
        <dbReference type="Proteomes" id="UP000244722"/>
    </source>
</evidence>
<comment type="caution">
    <text evidence="2">The sequence shown here is derived from an EMBL/GenBank/DDBJ whole genome shotgun (WGS) entry which is preliminary data.</text>
</comment>
<evidence type="ECO:0000256" key="1">
    <source>
        <dbReference type="SAM" id="MobiDB-lite"/>
    </source>
</evidence>
<feature type="compositionally biased region" description="Polar residues" evidence="1">
    <location>
        <begin position="149"/>
        <end position="171"/>
    </location>
</feature>
<proteinExistence type="predicted"/>
<feature type="region of interest" description="Disordered" evidence="1">
    <location>
        <begin position="145"/>
        <end position="171"/>
    </location>
</feature>